<feature type="chain" id="PRO_5016867934" description="Curlin" evidence="2">
    <location>
        <begin position="24"/>
        <end position="205"/>
    </location>
</feature>
<dbReference type="Proteomes" id="UP000253769">
    <property type="component" value="Unassembled WGS sequence"/>
</dbReference>
<organism evidence="3 4">
    <name type="scientific">Motiliproteus coralliicola</name>
    <dbReference type="NCBI Taxonomy" id="2283196"/>
    <lineage>
        <taxon>Bacteria</taxon>
        <taxon>Pseudomonadati</taxon>
        <taxon>Pseudomonadota</taxon>
        <taxon>Gammaproteobacteria</taxon>
        <taxon>Oceanospirillales</taxon>
        <taxon>Oceanospirillaceae</taxon>
        <taxon>Motiliproteus</taxon>
    </lineage>
</organism>
<feature type="signal peptide" evidence="2">
    <location>
        <begin position="1"/>
        <end position="23"/>
    </location>
</feature>
<gene>
    <name evidence="3" type="ORF">DV711_02885</name>
</gene>
<dbReference type="RefSeq" id="WP_114694137.1">
    <property type="nucleotide sequence ID" value="NZ_QQOH01000001.1"/>
</dbReference>
<feature type="region of interest" description="Disordered" evidence="1">
    <location>
        <begin position="165"/>
        <end position="205"/>
    </location>
</feature>
<name>A0A369WR42_9GAMM</name>
<sequence length="205" mass="21477">MKDYIFPLSLGLTALLALPIAQADTGANRDTTSINVDNSVTTEQQRRLALTRQYLMDQQYRSSDQVLSEQRGYGSGVGQGAANSGQAQGHQLDQQQGGVSVGSLVSESGTAHQGGGAAGGLNWQYAPQSNTLMLGGDNNAVIQLSNINANGGNIHIGDVNKGNLHNSQIGSNQYGSQGGDTVNSQNNSQQQRADSQTSSRDQVSN</sequence>
<feature type="compositionally biased region" description="Low complexity" evidence="1">
    <location>
        <begin position="80"/>
        <end position="100"/>
    </location>
</feature>
<evidence type="ECO:0000256" key="1">
    <source>
        <dbReference type="SAM" id="MobiDB-lite"/>
    </source>
</evidence>
<accession>A0A369WR42</accession>
<evidence type="ECO:0000313" key="4">
    <source>
        <dbReference type="Proteomes" id="UP000253769"/>
    </source>
</evidence>
<comment type="caution">
    <text evidence="3">The sequence shown here is derived from an EMBL/GenBank/DDBJ whole genome shotgun (WGS) entry which is preliminary data.</text>
</comment>
<keyword evidence="4" id="KW-1185">Reference proteome</keyword>
<dbReference type="EMBL" id="QQOH01000001">
    <property type="protein sequence ID" value="RDE24550.1"/>
    <property type="molecule type" value="Genomic_DNA"/>
</dbReference>
<keyword evidence="2" id="KW-0732">Signal</keyword>
<feature type="region of interest" description="Disordered" evidence="1">
    <location>
        <begin position="65"/>
        <end position="100"/>
    </location>
</feature>
<evidence type="ECO:0000313" key="3">
    <source>
        <dbReference type="EMBL" id="RDE24550.1"/>
    </source>
</evidence>
<reference evidence="3 4" key="1">
    <citation type="submission" date="2018-07" db="EMBL/GenBank/DDBJ databases">
        <title>Motiliproteus coralliicola sp. nov., a bacterium isolated from Coral.</title>
        <authorList>
            <person name="Wang G."/>
        </authorList>
    </citation>
    <scope>NUCLEOTIDE SEQUENCE [LARGE SCALE GENOMIC DNA]</scope>
    <source>
        <strain evidence="3 4">C34</strain>
    </source>
</reference>
<evidence type="ECO:0000256" key="2">
    <source>
        <dbReference type="SAM" id="SignalP"/>
    </source>
</evidence>
<proteinExistence type="predicted"/>
<protein>
    <recommendedName>
        <fullName evidence="5">Curlin</fullName>
    </recommendedName>
</protein>
<evidence type="ECO:0008006" key="5">
    <source>
        <dbReference type="Google" id="ProtNLM"/>
    </source>
</evidence>
<dbReference type="AlphaFoldDB" id="A0A369WR42"/>